<gene>
    <name evidence="3" type="ORF">SAMN04488695_10876</name>
</gene>
<name>A0A1I5D6Z6_9CLOT</name>
<dbReference type="AlphaFoldDB" id="A0A1I5D6Z6"/>
<keyword evidence="1" id="KW-1133">Transmembrane helix</keyword>
<protein>
    <submittedName>
        <fullName evidence="3">Putative Flp pilus-assembly TadE/G-like</fullName>
    </submittedName>
</protein>
<evidence type="ECO:0000313" key="4">
    <source>
        <dbReference type="Proteomes" id="UP000181899"/>
    </source>
</evidence>
<proteinExistence type="predicted"/>
<accession>A0A1I5D6Z6</accession>
<evidence type="ECO:0000259" key="2">
    <source>
        <dbReference type="Pfam" id="PF13400"/>
    </source>
</evidence>
<keyword evidence="1" id="KW-0472">Membrane</keyword>
<sequence length="379" mass="41458">MLLKRLFRDEKGAAGIFMLLFLFMVILGFSAIVVDAGMLYTSRRQMVTAADAGALAGAREMEKTMGVTDALVLAGIKSEAIRIAKETAISNGAEGVPFVEIKKMNITLENGSSDYRDVIVVSPQKNDSLFFARLLGFNNQDVSASAVATWGYVKKTAGGHILPIYLTRESYEVGRDYLHSEKITVNGVEYPNNTGYIYLDPAWNGQNVINSALAGNSSKITMFIDQEFEGKPGQANSLIGSVEDRMKKANSLPSQLERERFMYGLIPIADFVRSQGNTLYFEIKEFAVYEILDIIVDGSKNNKDAVGSEHALLGPNYTSLGSGNARSYPITPEGVDYPKGTILGRMTGEVRQLEVIIVSGDQLFNPVEPDAAKYSKLVK</sequence>
<dbReference type="RefSeq" id="WP_074912448.1">
    <property type="nucleotide sequence ID" value="NZ_FOVK01000008.1"/>
</dbReference>
<organism evidence="3 4">
    <name type="scientific">Proteiniclasticum ruminis</name>
    <dbReference type="NCBI Taxonomy" id="398199"/>
    <lineage>
        <taxon>Bacteria</taxon>
        <taxon>Bacillati</taxon>
        <taxon>Bacillota</taxon>
        <taxon>Clostridia</taxon>
        <taxon>Eubacteriales</taxon>
        <taxon>Clostridiaceae</taxon>
        <taxon>Proteiniclasticum</taxon>
    </lineage>
</organism>
<evidence type="ECO:0000313" key="3">
    <source>
        <dbReference type="EMBL" id="SFN94927.1"/>
    </source>
</evidence>
<dbReference type="Proteomes" id="UP000181899">
    <property type="component" value="Unassembled WGS sequence"/>
</dbReference>
<dbReference type="EMBL" id="FOVK01000008">
    <property type="protein sequence ID" value="SFN94927.1"/>
    <property type="molecule type" value="Genomic_DNA"/>
</dbReference>
<evidence type="ECO:0000256" key="1">
    <source>
        <dbReference type="SAM" id="Phobius"/>
    </source>
</evidence>
<feature type="transmembrane region" description="Helical" evidence="1">
    <location>
        <begin position="12"/>
        <end position="34"/>
    </location>
</feature>
<dbReference type="Pfam" id="PF13400">
    <property type="entry name" value="Tad"/>
    <property type="match status" value="1"/>
</dbReference>
<dbReference type="InterPro" id="IPR028087">
    <property type="entry name" value="Tad_N"/>
</dbReference>
<feature type="domain" description="Putative Flp pilus-assembly TadG-like N-terminal" evidence="2">
    <location>
        <begin position="12"/>
        <end position="59"/>
    </location>
</feature>
<keyword evidence="1" id="KW-0812">Transmembrane</keyword>
<reference evidence="3 4" key="1">
    <citation type="submission" date="2016-10" db="EMBL/GenBank/DDBJ databases">
        <authorList>
            <person name="de Groot N.N."/>
        </authorList>
    </citation>
    <scope>NUCLEOTIDE SEQUENCE [LARGE SCALE GENOMIC DNA]</scope>
    <source>
        <strain evidence="3 4">ML2</strain>
    </source>
</reference>
<keyword evidence="4" id="KW-1185">Reference proteome</keyword>